<evidence type="ECO:0000313" key="5">
    <source>
        <dbReference type="Proteomes" id="UP001163823"/>
    </source>
</evidence>
<comment type="caution">
    <text evidence="4">The sequence shown here is derived from an EMBL/GenBank/DDBJ whole genome shotgun (WGS) entry which is preliminary data.</text>
</comment>
<dbReference type="PANTHER" id="PTHR13068:SF166">
    <property type="entry name" value="TRANSCRIPTION TERMINATION FACTOR MTERF15, MITOCHONDRIAL-LIKE"/>
    <property type="match status" value="1"/>
</dbReference>
<dbReference type="Proteomes" id="UP001163823">
    <property type="component" value="Chromosome 2"/>
</dbReference>
<evidence type="ECO:0000256" key="1">
    <source>
        <dbReference type="ARBA" id="ARBA00007692"/>
    </source>
</evidence>
<dbReference type="SMART" id="SM00733">
    <property type="entry name" value="Mterf"/>
    <property type="match status" value="4"/>
</dbReference>
<evidence type="ECO:0000256" key="2">
    <source>
        <dbReference type="ARBA" id="ARBA00022472"/>
    </source>
</evidence>
<keyword evidence="2" id="KW-0805">Transcription regulation</keyword>
<keyword evidence="5" id="KW-1185">Reference proteome</keyword>
<keyword evidence="2" id="KW-0806">Transcription termination</keyword>
<dbReference type="PANTHER" id="PTHR13068">
    <property type="entry name" value="CGI-12 PROTEIN-RELATED"/>
    <property type="match status" value="1"/>
</dbReference>
<evidence type="ECO:0000313" key="4">
    <source>
        <dbReference type="EMBL" id="KAJ7980242.1"/>
    </source>
</evidence>
<dbReference type="Pfam" id="PF02536">
    <property type="entry name" value="mTERF"/>
    <property type="match status" value="1"/>
</dbReference>
<name>A0AAD7VLJ8_QUISA</name>
<dbReference type="AlphaFoldDB" id="A0AAD7VLJ8"/>
<comment type="similarity">
    <text evidence="1">Belongs to the mTERF family.</text>
</comment>
<organism evidence="4 5">
    <name type="scientific">Quillaja saponaria</name>
    <name type="common">Soap bark tree</name>
    <dbReference type="NCBI Taxonomy" id="32244"/>
    <lineage>
        <taxon>Eukaryota</taxon>
        <taxon>Viridiplantae</taxon>
        <taxon>Streptophyta</taxon>
        <taxon>Embryophyta</taxon>
        <taxon>Tracheophyta</taxon>
        <taxon>Spermatophyta</taxon>
        <taxon>Magnoliopsida</taxon>
        <taxon>eudicotyledons</taxon>
        <taxon>Gunneridae</taxon>
        <taxon>Pentapetalae</taxon>
        <taxon>rosids</taxon>
        <taxon>fabids</taxon>
        <taxon>Fabales</taxon>
        <taxon>Quillajaceae</taxon>
        <taxon>Quillaja</taxon>
    </lineage>
</organism>
<dbReference type="InterPro" id="IPR038538">
    <property type="entry name" value="MTERF_sf"/>
</dbReference>
<dbReference type="GO" id="GO:0006353">
    <property type="term" value="P:DNA-templated transcription termination"/>
    <property type="evidence" value="ECO:0007669"/>
    <property type="project" value="UniProtKB-KW"/>
</dbReference>
<sequence>MFDYYREVFHHLKGCISVTTSPTHQLHFLLHQRSPSTSTFSVKYGTSTSNSQSFTVSYLMKNCGVSPETALSASKRVNFETSEKPDSVLAFFTSYGFSNTQIYHTIKFFPGFLVANPVKTLKPKLEFFSFKSLLQSDKRTITSIKRATYVSCYRSLAINIKLFRDNGVPDSKIALLLFNQPNSLNRGLDCTKEVVAEVKEMGFCPSKSAFVVAVRVKLGMNKSTWQRNFGWSDEATLAAFQKHPCCMSVSEDKIITVMDIFVNQLGLDSMVLSKKPYILSLSLKKRIMPRVAVLQYLLARALLCNESDALARLPVQSQMPSMEFICSSWMYCNRETVDEV</sequence>
<dbReference type="InterPro" id="IPR003690">
    <property type="entry name" value="MTERF"/>
</dbReference>
<accession>A0AAD7VLJ8</accession>
<reference evidence="4" key="1">
    <citation type="journal article" date="2023" name="Science">
        <title>Elucidation of the pathway for biosynthesis of saponin adjuvants from the soapbark tree.</title>
        <authorList>
            <person name="Reed J."/>
            <person name="Orme A."/>
            <person name="El-Demerdash A."/>
            <person name="Owen C."/>
            <person name="Martin L.B.B."/>
            <person name="Misra R.C."/>
            <person name="Kikuchi S."/>
            <person name="Rejzek M."/>
            <person name="Martin A.C."/>
            <person name="Harkess A."/>
            <person name="Leebens-Mack J."/>
            <person name="Louveau T."/>
            <person name="Stephenson M.J."/>
            <person name="Osbourn A."/>
        </authorList>
    </citation>
    <scope>NUCLEOTIDE SEQUENCE</scope>
    <source>
        <strain evidence="4">S10</strain>
    </source>
</reference>
<dbReference type="Gene3D" id="1.25.70.10">
    <property type="entry name" value="Transcription termination factor 3, mitochondrial"/>
    <property type="match status" value="1"/>
</dbReference>
<keyword evidence="2" id="KW-0804">Transcription</keyword>
<evidence type="ECO:0000256" key="3">
    <source>
        <dbReference type="ARBA" id="ARBA00022946"/>
    </source>
</evidence>
<dbReference type="KEGG" id="qsa:O6P43_003536"/>
<protein>
    <submittedName>
        <fullName evidence="4">Transcription termination factor like</fullName>
    </submittedName>
</protein>
<gene>
    <name evidence="4" type="ORF">O6P43_003536</name>
</gene>
<dbReference type="EMBL" id="JARAOO010000002">
    <property type="protein sequence ID" value="KAJ7980242.1"/>
    <property type="molecule type" value="Genomic_DNA"/>
</dbReference>
<proteinExistence type="inferred from homology"/>
<keyword evidence="3" id="KW-0809">Transit peptide</keyword>
<dbReference type="GO" id="GO:0003676">
    <property type="term" value="F:nucleic acid binding"/>
    <property type="evidence" value="ECO:0007669"/>
    <property type="project" value="InterPro"/>
</dbReference>